<dbReference type="Proteomes" id="UP000594364">
    <property type="component" value="Chromosome 4"/>
</dbReference>
<organism evidence="6 7">
    <name type="scientific">Epichloe festucae (strain Fl1)</name>
    <dbReference type="NCBI Taxonomy" id="877507"/>
    <lineage>
        <taxon>Eukaryota</taxon>
        <taxon>Fungi</taxon>
        <taxon>Dikarya</taxon>
        <taxon>Ascomycota</taxon>
        <taxon>Pezizomycotina</taxon>
        <taxon>Sordariomycetes</taxon>
        <taxon>Hypocreomycetidae</taxon>
        <taxon>Hypocreales</taxon>
        <taxon>Clavicipitaceae</taxon>
        <taxon>Epichloe</taxon>
    </lineage>
</organism>
<evidence type="ECO:0000256" key="2">
    <source>
        <dbReference type="ARBA" id="ARBA00022723"/>
    </source>
</evidence>
<keyword evidence="7" id="KW-1185">Reference proteome</keyword>
<dbReference type="GO" id="GO:0003677">
    <property type="term" value="F:DNA binding"/>
    <property type="evidence" value="ECO:0007669"/>
    <property type="project" value="InterPro"/>
</dbReference>
<sequence>MREVKTCGRCRHFKRRCDLVKPSCTRCLQAGVQCSFSVPGTTSASSAAHCSSAPPTSHASLLALFKTGSVPSYVSTPPGMSLQSTGATVTATDHGHPLQLVSGATLTGDPFAADENSSQLPLLLYNDDDADADADADADDEEGANGLMSPRESTEIPDPDQPANLADNAPFPDPAASTWLPQESRRIMRKRKRNCLSCLRCHRLKVKCDKELPCGRCKSSGSGRECYYSCNEGPNGGKFACPAGPAGGPAQPDRKSPQSGTWHITHKVRGSSHWRDLMAKIGSLTPIGQSPLASILEGVATNACLANFSLPANFPFGTPAATKYSARDAITRLIASERDRVDEYMACYRDMLEVVNPVLDIPSFRDELIRYWQDPQRVGLCWLAQFLMVLGLGCFTAGGDDPTAIEFMMAAEASIMQTPFMFRPTLNTVRTMTLMVVAKQVCNATCWAMDSSYTLLGLQVRLALYHGLPQDRNENDGQALDPVEREARRKLWLTILYLDIKVSMCTGMPPLTRPDELGGLYRMAQWGAPENFQAVLSQALPIVLSVLIQMNSKQEPISYPDVLRYSVQLRELLGHARRVCQAPLQRTTVDMFLRRCLMVMHRPFALHAEGPALFPESYWSSLECSLALLFNYRELWWCSKTAQRYDLVGRPFVLDIFSATLTTCVHMLREDAPLSGAAASGCLIPPRQLILETLVNCVDIWEGEQEKSVCWRTGYQILRALMAILNAPESEAHSVRMGQVC</sequence>
<dbReference type="OrthoDB" id="4236860at2759"/>
<comment type="subcellular location">
    <subcellularLocation>
        <location evidence="1">Nucleus</location>
    </subcellularLocation>
</comment>
<dbReference type="CDD" id="cd12148">
    <property type="entry name" value="fungal_TF_MHR"/>
    <property type="match status" value="1"/>
</dbReference>
<protein>
    <recommendedName>
        <fullName evidence="5">Zn(2)-C6 fungal-type domain-containing protein</fullName>
    </recommendedName>
</protein>
<evidence type="ECO:0000256" key="1">
    <source>
        <dbReference type="ARBA" id="ARBA00004123"/>
    </source>
</evidence>
<dbReference type="GO" id="GO:0000981">
    <property type="term" value="F:DNA-binding transcription factor activity, RNA polymerase II-specific"/>
    <property type="evidence" value="ECO:0007669"/>
    <property type="project" value="InterPro"/>
</dbReference>
<dbReference type="SUPFAM" id="SSF57701">
    <property type="entry name" value="Zn2/Cys6 DNA-binding domain"/>
    <property type="match status" value="2"/>
</dbReference>
<dbReference type="PROSITE" id="PS00463">
    <property type="entry name" value="ZN2_CY6_FUNGAL_1"/>
    <property type="match status" value="2"/>
</dbReference>
<dbReference type="InterPro" id="IPR007219">
    <property type="entry name" value="XnlR_reg_dom"/>
</dbReference>
<feature type="domain" description="Zn(2)-C6 fungal-type" evidence="5">
    <location>
        <begin position="6"/>
        <end position="36"/>
    </location>
</feature>
<keyword evidence="2" id="KW-0479">Metal-binding</keyword>
<name>A0A7S9KUD8_EPIFF</name>
<feature type="compositionally biased region" description="Acidic residues" evidence="4">
    <location>
        <begin position="130"/>
        <end position="143"/>
    </location>
</feature>
<dbReference type="PROSITE" id="PS50048">
    <property type="entry name" value="ZN2_CY6_FUNGAL_2"/>
    <property type="match status" value="2"/>
</dbReference>
<dbReference type="InterPro" id="IPR050613">
    <property type="entry name" value="Sec_Metabolite_Reg"/>
</dbReference>
<dbReference type="EMBL" id="CP031388">
    <property type="protein sequence ID" value="QPH04061.1"/>
    <property type="molecule type" value="Genomic_DNA"/>
</dbReference>
<gene>
    <name evidence="6" type="ORF">C2857_000698</name>
</gene>
<evidence type="ECO:0000256" key="3">
    <source>
        <dbReference type="ARBA" id="ARBA00023242"/>
    </source>
</evidence>
<dbReference type="InterPro" id="IPR001138">
    <property type="entry name" value="Zn2Cys6_DnaBD"/>
</dbReference>
<dbReference type="Pfam" id="PF00172">
    <property type="entry name" value="Zn_clus"/>
    <property type="match status" value="2"/>
</dbReference>
<dbReference type="GO" id="GO:0008270">
    <property type="term" value="F:zinc ion binding"/>
    <property type="evidence" value="ECO:0007669"/>
    <property type="project" value="InterPro"/>
</dbReference>
<reference evidence="6 7" key="1">
    <citation type="journal article" date="2018" name="PLoS Genet.">
        <title>Repeat elements organise 3D genome structure and mediate transcription in the filamentous fungus Epichloe festucae.</title>
        <authorList>
            <person name="Winter D.J."/>
            <person name="Ganley A.R.D."/>
            <person name="Young C.A."/>
            <person name="Liachko I."/>
            <person name="Schardl C.L."/>
            <person name="Dupont P.Y."/>
            <person name="Berry D."/>
            <person name="Ram A."/>
            <person name="Scott B."/>
            <person name="Cox M.P."/>
        </authorList>
    </citation>
    <scope>NUCLEOTIDE SEQUENCE [LARGE SCALE GENOMIC DNA]</scope>
    <source>
        <strain evidence="6 7">Fl1</strain>
    </source>
</reference>
<dbReference type="Pfam" id="PF04082">
    <property type="entry name" value="Fungal_trans"/>
    <property type="match status" value="1"/>
</dbReference>
<dbReference type="GO" id="GO:0006351">
    <property type="term" value="P:DNA-templated transcription"/>
    <property type="evidence" value="ECO:0007669"/>
    <property type="project" value="InterPro"/>
</dbReference>
<dbReference type="PANTHER" id="PTHR31001">
    <property type="entry name" value="UNCHARACTERIZED TRANSCRIPTIONAL REGULATORY PROTEIN"/>
    <property type="match status" value="1"/>
</dbReference>
<evidence type="ECO:0000313" key="7">
    <source>
        <dbReference type="Proteomes" id="UP000594364"/>
    </source>
</evidence>
<dbReference type="Gene3D" id="4.10.240.10">
    <property type="entry name" value="Zn(2)-C6 fungal-type DNA-binding domain"/>
    <property type="match status" value="2"/>
</dbReference>
<evidence type="ECO:0000313" key="6">
    <source>
        <dbReference type="EMBL" id="QPH04061.1"/>
    </source>
</evidence>
<keyword evidence="3" id="KW-0539">Nucleus</keyword>
<dbReference type="PANTHER" id="PTHR31001:SF58">
    <property type="entry name" value="ZN(II)2CYS6 TRANSCRIPTION FACTOR (EUROFUNG)"/>
    <property type="match status" value="1"/>
</dbReference>
<feature type="region of interest" description="Disordered" evidence="4">
    <location>
        <begin position="130"/>
        <end position="184"/>
    </location>
</feature>
<dbReference type="GO" id="GO:0005634">
    <property type="term" value="C:nucleus"/>
    <property type="evidence" value="ECO:0007669"/>
    <property type="project" value="UniProtKB-SubCell"/>
</dbReference>
<evidence type="ECO:0000256" key="4">
    <source>
        <dbReference type="SAM" id="MobiDB-lite"/>
    </source>
</evidence>
<dbReference type="SMART" id="SM00066">
    <property type="entry name" value="GAL4"/>
    <property type="match status" value="2"/>
</dbReference>
<dbReference type="CDD" id="cd00067">
    <property type="entry name" value="GAL4"/>
    <property type="match status" value="2"/>
</dbReference>
<feature type="domain" description="Zn(2)-C6 fungal-type" evidence="5">
    <location>
        <begin position="197"/>
        <end position="228"/>
    </location>
</feature>
<dbReference type="InterPro" id="IPR036864">
    <property type="entry name" value="Zn2-C6_fun-type_DNA-bd_sf"/>
</dbReference>
<evidence type="ECO:0000259" key="5">
    <source>
        <dbReference type="PROSITE" id="PS50048"/>
    </source>
</evidence>
<proteinExistence type="predicted"/>
<accession>A0A7S9KUD8</accession>
<dbReference type="AlphaFoldDB" id="A0A7S9KUD8"/>